<feature type="transmembrane region" description="Helical" evidence="2">
    <location>
        <begin position="86"/>
        <end position="108"/>
    </location>
</feature>
<proteinExistence type="inferred from homology"/>
<dbReference type="PANTHER" id="PTHR43318">
    <property type="entry name" value="UDP-N-ACETYLGLUCOSAMINE 4,6-DEHYDRATASE"/>
    <property type="match status" value="1"/>
</dbReference>
<comment type="caution">
    <text evidence="4">The sequence shown here is derived from an EMBL/GenBank/DDBJ whole genome shotgun (WGS) entry which is preliminary data.</text>
</comment>
<dbReference type="EMBL" id="JACHHZ010000001">
    <property type="protein sequence ID" value="MBB6091612.1"/>
    <property type="molecule type" value="Genomic_DNA"/>
</dbReference>
<feature type="transmembrane region" description="Helical" evidence="2">
    <location>
        <begin position="55"/>
        <end position="74"/>
    </location>
</feature>
<evidence type="ECO:0000256" key="2">
    <source>
        <dbReference type="SAM" id="Phobius"/>
    </source>
</evidence>
<accession>A0A841HHB6</accession>
<evidence type="ECO:0000313" key="5">
    <source>
        <dbReference type="Proteomes" id="UP000588068"/>
    </source>
</evidence>
<dbReference type="InterPro" id="IPR003869">
    <property type="entry name" value="Polysac_CapD-like"/>
</dbReference>
<sequence length="664" mass="73133">MPKWIERFANGLAQLPRSQKRLLMLLADLLGIPFVLWFAVSLRLGTYVHDLSGEAWFYGAALVTSIIVFVRMGLYRAVIRYLGPKAILAVFSGVTLSVALLCALALAWPEKTIPVSTLPIYWAFALIYVGGTRFMVRGLLNFRWSGGTQRVAIYGAGAAGVQLATGLARSGRYHPVAFIDDNVGLHGSTVNGLEVFPLAELPGLVADDGVAAVFLALPSQTRRRRQEILKAIEPLSLLVQTVPDYADILAGHAKVEDVRDVDAGDLLGRDAVPPNERLLDACIHGKVVMVTGAGGSIGSELCRQILRLRPSQVLLFEMSELALYNIERELKYLAGTEHISTAIVGLLGDAHHKNRVREILQAYGVQTIYHAAAYKHVPIVEQNIVEGIYNNIFSTWHAAEAALECRVETFVLISTDKAVNPTNVMGATKRFAEIVLQGLHNRGSQTRFCMVRFGNVLESSGSVVPLFREQVKRGGPVTVTHKDVIRYFMTIPEAAQLVLQAGSMGRGGDVFVLDMGKPVRIADLAKRMISLMGLTVRDEENPDGDIEIIYTGLRPAEKLFEELLIGTNVTGTEHPMIMRAIEHSLPWPQVQQVLDELSVALNRFDCERARQLLMQTVDEYRPSQDLQDLVWTRKAEVANGETTNVTNLQSRRARLAAPSPPHTI</sequence>
<dbReference type="SUPFAM" id="SSF53335">
    <property type="entry name" value="S-adenosyl-L-methionine-dependent methyltransferases"/>
    <property type="match status" value="1"/>
</dbReference>
<evidence type="ECO:0000313" key="4">
    <source>
        <dbReference type="EMBL" id="MBB6091612.1"/>
    </source>
</evidence>
<organism evidence="4 5">
    <name type="scientific">Povalibacter uvarum</name>
    <dbReference type="NCBI Taxonomy" id="732238"/>
    <lineage>
        <taxon>Bacteria</taxon>
        <taxon>Pseudomonadati</taxon>
        <taxon>Pseudomonadota</taxon>
        <taxon>Gammaproteobacteria</taxon>
        <taxon>Steroidobacterales</taxon>
        <taxon>Steroidobacteraceae</taxon>
        <taxon>Povalibacter</taxon>
    </lineage>
</organism>
<dbReference type="Gene3D" id="3.40.50.720">
    <property type="entry name" value="NAD(P)-binding Rossmann-like Domain"/>
    <property type="match status" value="2"/>
</dbReference>
<name>A0A841HHB6_9GAMM</name>
<keyword evidence="2" id="KW-0812">Transmembrane</keyword>
<keyword evidence="5" id="KW-1185">Reference proteome</keyword>
<keyword evidence="2" id="KW-1133">Transmembrane helix</keyword>
<comment type="similarity">
    <text evidence="1">Belongs to the polysaccharide synthase family.</text>
</comment>
<dbReference type="AlphaFoldDB" id="A0A841HHB6"/>
<dbReference type="Pfam" id="PF02719">
    <property type="entry name" value="Polysacc_synt_2"/>
    <property type="match status" value="1"/>
</dbReference>
<gene>
    <name evidence="4" type="ORF">HNQ60_000458</name>
</gene>
<evidence type="ECO:0000259" key="3">
    <source>
        <dbReference type="Pfam" id="PF02719"/>
    </source>
</evidence>
<dbReference type="Pfam" id="PF13727">
    <property type="entry name" value="CoA_binding_3"/>
    <property type="match status" value="1"/>
</dbReference>
<dbReference type="RefSeq" id="WP_184329401.1">
    <property type="nucleotide sequence ID" value="NZ_JACHHZ010000001.1"/>
</dbReference>
<dbReference type="SUPFAM" id="SSF51735">
    <property type="entry name" value="NAD(P)-binding Rossmann-fold domains"/>
    <property type="match status" value="1"/>
</dbReference>
<evidence type="ECO:0000256" key="1">
    <source>
        <dbReference type="ARBA" id="ARBA00007430"/>
    </source>
</evidence>
<reference evidence="4 5" key="1">
    <citation type="submission" date="2020-08" db="EMBL/GenBank/DDBJ databases">
        <title>Genomic Encyclopedia of Type Strains, Phase IV (KMG-IV): sequencing the most valuable type-strain genomes for metagenomic binning, comparative biology and taxonomic classification.</title>
        <authorList>
            <person name="Goeker M."/>
        </authorList>
    </citation>
    <scope>NUCLEOTIDE SEQUENCE [LARGE SCALE GENOMIC DNA]</scope>
    <source>
        <strain evidence="4 5">DSM 26723</strain>
    </source>
</reference>
<dbReference type="InterPro" id="IPR029063">
    <property type="entry name" value="SAM-dependent_MTases_sf"/>
</dbReference>
<dbReference type="Proteomes" id="UP000588068">
    <property type="component" value="Unassembled WGS sequence"/>
</dbReference>
<feature type="transmembrane region" description="Helical" evidence="2">
    <location>
        <begin position="21"/>
        <end position="40"/>
    </location>
</feature>
<feature type="transmembrane region" description="Helical" evidence="2">
    <location>
        <begin position="120"/>
        <end position="140"/>
    </location>
</feature>
<dbReference type="CDD" id="cd05237">
    <property type="entry name" value="UDP_invert_4-6DH_SDR_e"/>
    <property type="match status" value="1"/>
</dbReference>
<dbReference type="InterPro" id="IPR036291">
    <property type="entry name" value="NAD(P)-bd_dom_sf"/>
</dbReference>
<protein>
    <submittedName>
        <fullName evidence="4">FlaA1/EpsC-like NDP-sugar epimerase</fullName>
    </submittedName>
</protein>
<feature type="domain" description="Polysaccharide biosynthesis protein CapD-like" evidence="3">
    <location>
        <begin position="288"/>
        <end position="580"/>
    </location>
</feature>
<keyword evidence="2" id="KW-0472">Membrane</keyword>
<dbReference type="PANTHER" id="PTHR43318:SF1">
    <property type="entry name" value="POLYSACCHARIDE BIOSYNTHESIS PROTEIN EPSC-RELATED"/>
    <property type="match status" value="1"/>
</dbReference>
<dbReference type="InterPro" id="IPR051203">
    <property type="entry name" value="Polysaccharide_Synthase-Rel"/>
</dbReference>